<dbReference type="PROSITE" id="PS51186">
    <property type="entry name" value="GNAT"/>
    <property type="match status" value="1"/>
</dbReference>
<name>A0AAJ4ZD10_PANPU</name>
<dbReference type="Proteomes" id="UP000254589">
    <property type="component" value="Unassembled WGS sequence"/>
</dbReference>
<dbReference type="Pfam" id="PF13302">
    <property type="entry name" value="Acetyltransf_3"/>
    <property type="match status" value="1"/>
</dbReference>
<dbReference type="InterPro" id="IPR000182">
    <property type="entry name" value="GNAT_dom"/>
</dbReference>
<evidence type="ECO:0000313" key="2">
    <source>
        <dbReference type="EMBL" id="AJC20533.1"/>
    </source>
</evidence>
<dbReference type="InterPro" id="IPR051908">
    <property type="entry name" value="Ribosomal_N-acetyltransferase"/>
</dbReference>
<dbReference type="PANTHER" id="PTHR43441">
    <property type="entry name" value="RIBOSOMAL-PROTEIN-SERINE ACETYLTRANSFERASE"/>
    <property type="match status" value="1"/>
</dbReference>
<evidence type="ECO:0000313" key="5">
    <source>
        <dbReference type="Proteomes" id="UP000254589"/>
    </source>
</evidence>
<dbReference type="EMBL" id="CP010310">
    <property type="protein sequence ID" value="AJC20533.1"/>
    <property type="molecule type" value="Genomic_DNA"/>
</dbReference>
<reference evidence="3 5" key="3">
    <citation type="submission" date="2018-06" db="EMBL/GenBank/DDBJ databases">
        <authorList>
            <consortium name="Pathogen Informatics"/>
            <person name="Doyle S."/>
        </authorList>
    </citation>
    <scope>NUCLEOTIDE SEQUENCE [LARGE SCALE GENOMIC DNA]</scope>
    <source>
        <strain evidence="3 5">NCTC13159</strain>
    </source>
</reference>
<dbReference type="AlphaFoldDB" id="A0AAJ4ZD10"/>
<dbReference type="PANTHER" id="PTHR43441:SF2">
    <property type="entry name" value="FAMILY ACETYLTRANSFERASE, PUTATIVE (AFU_ORTHOLOGUE AFUA_7G00850)-RELATED"/>
    <property type="match status" value="1"/>
</dbReference>
<protein>
    <submittedName>
        <fullName evidence="2">GNAT family N-acetyltransferase</fullName>
    </submittedName>
</protein>
<evidence type="ECO:0000313" key="3">
    <source>
        <dbReference type="EMBL" id="SUA91030.1"/>
    </source>
</evidence>
<dbReference type="GO" id="GO:0005737">
    <property type="term" value="C:cytoplasm"/>
    <property type="evidence" value="ECO:0007669"/>
    <property type="project" value="TreeGrafter"/>
</dbReference>
<sequence>MSSAPHAIRIESQRLTLRPFQPADAPEAFDCISARLARYMSWEPSPDLEHFESVWQTWLTQMTNGTDYVFTVRLHDGDAFLGLAGLHRTTDEYPELGIWIRESQHGNGFGTEAVRAVADWGARVLGIRGYVYPVATENTPSRRIAESLGGVVIDARTTPKYALVIYRIPVAPH</sequence>
<dbReference type="RefSeq" id="WP_039406983.1">
    <property type="nucleotide sequence ID" value="NZ_CP010310.2"/>
</dbReference>
<proteinExistence type="predicted"/>
<reference evidence="4" key="1">
    <citation type="submission" date="2014-12" db="EMBL/GenBank/DDBJ databases">
        <title>Complete Genome Sequencing of Pandoraea pulmonicola DSM 16583.</title>
        <authorList>
            <person name="Chan K.-G."/>
        </authorList>
    </citation>
    <scope>NUCLEOTIDE SEQUENCE [LARGE SCALE GENOMIC DNA]</scope>
    <source>
        <strain evidence="4">DSM 16583</strain>
    </source>
</reference>
<gene>
    <name evidence="3" type="ORF">NCTC13159_02518</name>
    <name evidence="2" type="ORF">RO07_08710</name>
</gene>
<reference evidence="2" key="2">
    <citation type="submission" date="2016-11" db="EMBL/GenBank/DDBJ databases">
        <title>Complete Genome Sequencing of Pandoraea pulmonicola DSM 16583.</title>
        <authorList>
            <person name="Chan K.-G."/>
        </authorList>
    </citation>
    <scope>NUCLEOTIDE SEQUENCE</scope>
    <source>
        <strain evidence="2">DSM 16583</strain>
    </source>
</reference>
<dbReference type="GO" id="GO:0008999">
    <property type="term" value="F:protein-N-terminal-alanine acetyltransferase activity"/>
    <property type="evidence" value="ECO:0007669"/>
    <property type="project" value="TreeGrafter"/>
</dbReference>
<keyword evidence="4" id="KW-1185">Reference proteome</keyword>
<accession>A0AAJ4ZD10</accession>
<evidence type="ECO:0000313" key="4">
    <source>
        <dbReference type="Proteomes" id="UP000035086"/>
    </source>
</evidence>
<dbReference type="Gene3D" id="3.40.630.30">
    <property type="match status" value="1"/>
</dbReference>
<dbReference type="SUPFAM" id="SSF55729">
    <property type="entry name" value="Acyl-CoA N-acyltransferases (Nat)"/>
    <property type="match status" value="1"/>
</dbReference>
<dbReference type="GO" id="GO:1990189">
    <property type="term" value="F:protein N-terminal-serine acetyltransferase activity"/>
    <property type="evidence" value="ECO:0007669"/>
    <property type="project" value="TreeGrafter"/>
</dbReference>
<dbReference type="KEGG" id="ppul:RO07_08710"/>
<feature type="domain" description="N-acetyltransferase" evidence="1">
    <location>
        <begin position="15"/>
        <end position="171"/>
    </location>
</feature>
<dbReference type="EMBL" id="UGSJ01000001">
    <property type="protein sequence ID" value="SUA91030.1"/>
    <property type="molecule type" value="Genomic_DNA"/>
</dbReference>
<dbReference type="Proteomes" id="UP000035086">
    <property type="component" value="Chromosome"/>
</dbReference>
<dbReference type="InterPro" id="IPR016181">
    <property type="entry name" value="Acyl_CoA_acyltransferase"/>
</dbReference>
<evidence type="ECO:0000259" key="1">
    <source>
        <dbReference type="PROSITE" id="PS51186"/>
    </source>
</evidence>
<organism evidence="3 5">
    <name type="scientific">Pandoraea pulmonicola</name>
    <dbReference type="NCBI Taxonomy" id="93221"/>
    <lineage>
        <taxon>Bacteria</taxon>
        <taxon>Pseudomonadati</taxon>
        <taxon>Pseudomonadota</taxon>
        <taxon>Betaproteobacteria</taxon>
        <taxon>Burkholderiales</taxon>
        <taxon>Burkholderiaceae</taxon>
        <taxon>Pandoraea</taxon>
    </lineage>
</organism>